<keyword evidence="5 8" id="KW-0732">Signal</keyword>
<dbReference type="AlphaFoldDB" id="A0A8J4X6J5"/>
<dbReference type="EMBL" id="QNUK01000070">
    <property type="protein sequence ID" value="KAF5903659.1"/>
    <property type="molecule type" value="Genomic_DNA"/>
</dbReference>
<evidence type="ECO:0000256" key="1">
    <source>
        <dbReference type="ARBA" id="ARBA00004613"/>
    </source>
</evidence>
<organism evidence="9 10">
    <name type="scientific">Clarias magur</name>
    <name type="common">Asian catfish</name>
    <name type="synonym">Macropteronotus magur</name>
    <dbReference type="NCBI Taxonomy" id="1594786"/>
    <lineage>
        <taxon>Eukaryota</taxon>
        <taxon>Metazoa</taxon>
        <taxon>Chordata</taxon>
        <taxon>Craniata</taxon>
        <taxon>Vertebrata</taxon>
        <taxon>Euteleostomi</taxon>
        <taxon>Actinopterygii</taxon>
        <taxon>Neopterygii</taxon>
        <taxon>Teleostei</taxon>
        <taxon>Ostariophysi</taxon>
        <taxon>Siluriformes</taxon>
        <taxon>Clariidae</taxon>
        <taxon>Clarias</taxon>
    </lineage>
</organism>
<evidence type="ECO:0000313" key="9">
    <source>
        <dbReference type="EMBL" id="KAF5903659.1"/>
    </source>
</evidence>
<evidence type="ECO:0000256" key="8">
    <source>
        <dbReference type="SAM" id="SignalP"/>
    </source>
</evidence>
<dbReference type="Pfam" id="PF00143">
    <property type="entry name" value="Interferon"/>
    <property type="match status" value="3"/>
</dbReference>
<protein>
    <submittedName>
        <fullName evidence="9">Interferon a3-like</fullName>
    </submittedName>
</protein>
<keyword evidence="6" id="KW-0051">Antiviral defense</keyword>
<keyword evidence="3" id="KW-0202">Cytokine</keyword>
<evidence type="ECO:0000256" key="7">
    <source>
        <dbReference type="ARBA" id="ARBA00023157"/>
    </source>
</evidence>
<reference evidence="9" key="1">
    <citation type="submission" date="2020-07" db="EMBL/GenBank/DDBJ databases">
        <title>Clarias magur genome sequencing, assembly and annotation.</title>
        <authorList>
            <person name="Kushwaha B."/>
            <person name="Kumar R."/>
            <person name="Das P."/>
            <person name="Joshi C.G."/>
            <person name="Kumar D."/>
            <person name="Nagpure N.S."/>
            <person name="Pandey M."/>
            <person name="Agarwal S."/>
            <person name="Srivastava S."/>
            <person name="Singh M."/>
            <person name="Sahoo L."/>
            <person name="Jayasankar P."/>
            <person name="Meher P.K."/>
            <person name="Koringa P.G."/>
            <person name="Iquebal M.A."/>
            <person name="Das S.P."/>
            <person name="Bit A."/>
            <person name="Patnaik S."/>
            <person name="Patel N."/>
            <person name="Shah T.M."/>
            <person name="Hinsu A."/>
            <person name="Jena J.K."/>
        </authorList>
    </citation>
    <scope>NUCLEOTIDE SEQUENCE</scope>
    <source>
        <strain evidence="9">CIFAMagur01</strain>
        <tissue evidence="9">Testis</tissue>
    </source>
</reference>
<gene>
    <name evidence="9" type="primary">ifnphi1</name>
    <name evidence="9" type="ORF">DAT39_006620</name>
</gene>
<dbReference type="InterPro" id="IPR009079">
    <property type="entry name" value="4_helix_cytokine-like_core"/>
</dbReference>
<dbReference type="PANTHER" id="PTHR11691:SF73">
    <property type="entry name" value="INTERFERON BETA"/>
    <property type="match status" value="1"/>
</dbReference>
<dbReference type="GO" id="GO:0005615">
    <property type="term" value="C:extracellular space"/>
    <property type="evidence" value="ECO:0007669"/>
    <property type="project" value="UniProtKB-KW"/>
</dbReference>
<keyword evidence="10" id="KW-1185">Reference proteome</keyword>
<feature type="signal peptide" evidence="8">
    <location>
        <begin position="1"/>
        <end position="22"/>
    </location>
</feature>
<dbReference type="GO" id="GO:0005126">
    <property type="term" value="F:cytokine receptor binding"/>
    <property type="evidence" value="ECO:0007669"/>
    <property type="project" value="InterPro"/>
</dbReference>
<proteinExistence type="inferred from homology"/>
<dbReference type="OrthoDB" id="8695376at2759"/>
<evidence type="ECO:0000313" key="10">
    <source>
        <dbReference type="Proteomes" id="UP000727407"/>
    </source>
</evidence>
<accession>A0A8J4X6J5</accession>
<sequence>MAALNVRNCVLLAFTCWNCATGCTWMKTQNKASLSNFQVLSTSSINHLEQSCKVSVHGHDKLSMEFPHKQYNRIFQLQPQDHILFILRTLKSIMRIYSGKYEKVDWDQHKLQIFLLDVDRQILELERCAKNVTATELQKRMSKKMEMHFKSLISHLKTTGEMRPVECKSEAENMNIQRPLFPKQEESKLLVLEMSFRNVAELFMKNAPPEWKSSELQQLREFLGQQTQCYTAHDPVARSVHAEVEKWSKFWSDLHDFLSGKSFSSCAWESARTVILQGEMRPVRCKTEAENMKIQSPNVPKQIPAASSADAEVRNWNEFWSELDRYLSEKERCDACDWMISQFRMKNSFCISLLEDMGGEIASKHVQFPRPAYYDIEKAKVEDQVKFLTEATEHIIDVFNAVSLVDDIAWDRRALDDFLNILNTRQLKELKICTTTYAKRAGQSSSEKKLRRHFKNLKKMLKKF</sequence>
<evidence type="ECO:0000256" key="5">
    <source>
        <dbReference type="ARBA" id="ARBA00022729"/>
    </source>
</evidence>
<comment type="caution">
    <text evidence="9">The sequence shown here is derived from an EMBL/GenBank/DDBJ whole genome shotgun (WGS) entry which is preliminary data.</text>
</comment>
<comment type="subcellular location">
    <subcellularLocation>
        <location evidence="1">Secreted</location>
    </subcellularLocation>
</comment>
<dbReference type="GO" id="GO:0005125">
    <property type="term" value="F:cytokine activity"/>
    <property type="evidence" value="ECO:0007669"/>
    <property type="project" value="UniProtKB-KW"/>
</dbReference>
<name>A0A8J4X6J5_CLAMG</name>
<dbReference type="InterPro" id="IPR000471">
    <property type="entry name" value="Interferon_alpha/beta/delta"/>
</dbReference>
<evidence type="ECO:0000256" key="4">
    <source>
        <dbReference type="ARBA" id="ARBA00022525"/>
    </source>
</evidence>
<dbReference type="GO" id="GO:0051607">
    <property type="term" value="P:defense response to virus"/>
    <property type="evidence" value="ECO:0007669"/>
    <property type="project" value="UniProtKB-KW"/>
</dbReference>
<dbReference type="PANTHER" id="PTHR11691">
    <property type="entry name" value="TYPE I INTERFERON"/>
    <property type="match status" value="1"/>
</dbReference>
<evidence type="ECO:0000256" key="3">
    <source>
        <dbReference type="ARBA" id="ARBA00022514"/>
    </source>
</evidence>
<dbReference type="GO" id="GO:0006955">
    <property type="term" value="P:immune response"/>
    <property type="evidence" value="ECO:0007669"/>
    <property type="project" value="UniProtKB-ARBA"/>
</dbReference>
<keyword evidence="7" id="KW-1015">Disulfide bond</keyword>
<dbReference type="SUPFAM" id="SSF47266">
    <property type="entry name" value="4-helical cytokines"/>
    <property type="match status" value="3"/>
</dbReference>
<keyword evidence="4" id="KW-0964">Secreted</keyword>
<feature type="non-terminal residue" evidence="9">
    <location>
        <position position="464"/>
    </location>
</feature>
<dbReference type="Proteomes" id="UP000727407">
    <property type="component" value="Unassembled WGS sequence"/>
</dbReference>
<dbReference type="Gene3D" id="1.20.1250.10">
    <property type="match status" value="3"/>
</dbReference>
<evidence type="ECO:0000256" key="2">
    <source>
        <dbReference type="ARBA" id="ARBA00011033"/>
    </source>
</evidence>
<comment type="similarity">
    <text evidence="2">Belongs to the alpha/beta interferon family.</text>
</comment>
<feature type="chain" id="PRO_5035214884" evidence="8">
    <location>
        <begin position="23"/>
        <end position="464"/>
    </location>
</feature>
<evidence type="ECO:0000256" key="6">
    <source>
        <dbReference type="ARBA" id="ARBA00023118"/>
    </source>
</evidence>